<dbReference type="AlphaFoldDB" id="A0AAD7HRA8"/>
<dbReference type="SUPFAM" id="SSF52047">
    <property type="entry name" value="RNI-like"/>
    <property type="match status" value="1"/>
</dbReference>
<reference evidence="2" key="1">
    <citation type="submission" date="2023-03" db="EMBL/GenBank/DDBJ databases">
        <title>Massive genome expansion in bonnet fungi (Mycena s.s.) driven by repeated elements and novel gene families across ecological guilds.</title>
        <authorList>
            <consortium name="Lawrence Berkeley National Laboratory"/>
            <person name="Harder C.B."/>
            <person name="Miyauchi S."/>
            <person name="Viragh M."/>
            <person name="Kuo A."/>
            <person name="Thoen E."/>
            <person name="Andreopoulos B."/>
            <person name="Lu D."/>
            <person name="Skrede I."/>
            <person name="Drula E."/>
            <person name="Henrissat B."/>
            <person name="Morin E."/>
            <person name="Kohler A."/>
            <person name="Barry K."/>
            <person name="LaButti K."/>
            <person name="Morin E."/>
            <person name="Salamov A."/>
            <person name="Lipzen A."/>
            <person name="Mereny Z."/>
            <person name="Hegedus B."/>
            <person name="Baldrian P."/>
            <person name="Stursova M."/>
            <person name="Weitz H."/>
            <person name="Taylor A."/>
            <person name="Grigoriev I.V."/>
            <person name="Nagy L.G."/>
            <person name="Martin F."/>
            <person name="Kauserud H."/>
        </authorList>
    </citation>
    <scope>NUCLEOTIDE SEQUENCE</scope>
    <source>
        <strain evidence="2">CBHHK182m</strain>
    </source>
</reference>
<dbReference type="InterPro" id="IPR032675">
    <property type="entry name" value="LRR_dom_sf"/>
</dbReference>
<dbReference type="Gene3D" id="3.80.10.10">
    <property type="entry name" value="Ribonuclease Inhibitor"/>
    <property type="match status" value="1"/>
</dbReference>
<protein>
    <recommendedName>
        <fullName evidence="4">F-box domain-containing protein</fullName>
    </recommendedName>
</protein>
<evidence type="ECO:0000313" key="2">
    <source>
        <dbReference type="EMBL" id="KAJ7726512.1"/>
    </source>
</evidence>
<evidence type="ECO:0000313" key="3">
    <source>
        <dbReference type="Proteomes" id="UP001215598"/>
    </source>
</evidence>
<organism evidence="2 3">
    <name type="scientific">Mycena metata</name>
    <dbReference type="NCBI Taxonomy" id="1033252"/>
    <lineage>
        <taxon>Eukaryota</taxon>
        <taxon>Fungi</taxon>
        <taxon>Dikarya</taxon>
        <taxon>Basidiomycota</taxon>
        <taxon>Agaricomycotina</taxon>
        <taxon>Agaricomycetes</taxon>
        <taxon>Agaricomycetidae</taxon>
        <taxon>Agaricales</taxon>
        <taxon>Marasmiineae</taxon>
        <taxon>Mycenaceae</taxon>
        <taxon>Mycena</taxon>
    </lineage>
</organism>
<dbReference type="Gene3D" id="1.20.1280.50">
    <property type="match status" value="1"/>
</dbReference>
<dbReference type="EMBL" id="JARKIB010000186">
    <property type="protein sequence ID" value="KAJ7726512.1"/>
    <property type="molecule type" value="Genomic_DNA"/>
</dbReference>
<name>A0AAD7HRA8_9AGAR</name>
<keyword evidence="3" id="KW-1185">Reference proteome</keyword>
<evidence type="ECO:0008006" key="4">
    <source>
        <dbReference type="Google" id="ProtNLM"/>
    </source>
</evidence>
<gene>
    <name evidence="2" type="ORF">B0H16DRAFT_265517</name>
</gene>
<accession>A0AAD7HRA8</accession>
<dbReference type="Proteomes" id="UP001215598">
    <property type="component" value="Unassembled WGS sequence"/>
</dbReference>
<proteinExistence type="predicted"/>
<comment type="caution">
    <text evidence="2">The sequence shown here is derived from an EMBL/GenBank/DDBJ whole genome shotgun (WGS) entry which is preliminary data.</text>
</comment>
<evidence type="ECO:0000256" key="1">
    <source>
        <dbReference type="SAM" id="Coils"/>
    </source>
</evidence>
<sequence length="482" mass="54135">MDLLELASTPSFESQMKLLIKASEDKIARIDSQIKDLERLRDRERRIVARLRAAIAPVHKLPAELLVEIFRYKCDSEYTATWRSVIKKVQVLSHVCVYWRRVAINTPRLWTNTLSIELGKATTDAYAARLKEWLNRSAPLPIGVHLVSWSGADATAVLKVLLAAVHRWSEANFDLPSLSVLSRVPPEALKCLQSLTLHSRRDTNSGSLSAFSLAHNLRSLSLDIRHSARLRLPWSNLLDLNMTADTPEEALHGLLQCTNIVSASFRMPAWEDLPDLSEINLTTLGRLETLDITVNADTESGFVVPFFVCLALPALKRLVLHLELELSWSSAAFTQFQLRSPNIDYLSISWCSIDSDDLMAVLRHAPLLSQLCMEGCANAFDHIVVEALCSSPEDPDPLVAHLHDIMVCEGCDDHADDTLDALIASRWWTDEQLAAFPSPPKVSRWSHIEIQRDNHGNGDLSPEFEAKLEQYRAQGLDVEIYL</sequence>
<feature type="coiled-coil region" evidence="1">
    <location>
        <begin position="20"/>
        <end position="54"/>
    </location>
</feature>
<keyword evidence="1" id="KW-0175">Coiled coil</keyword>